<comment type="catalytic activity">
    <reaction evidence="6">
        <text>D-glucose 6-phosphate + NADP(+) = 6-phospho-D-glucono-1,5-lactone + NADPH + H(+)</text>
        <dbReference type="Rhea" id="RHEA:15841"/>
        <dbReference type="ChEBI" id="CHEBI:15378"/>
        <dbReference type="ChEBI" id="CHEBI:57783"/>
        <dbReference type="ChEBI" id="CHEBI:57955"/>
        <dbReference type="ChEBI" id="CHEBI:58349"/>
        <dbReference type="ChEBI" id="CHEBI:61548"/>
        <dbReference type="EC" id="1.1.1.49"/>
    </reaction>
</comment>
<dbReference type="Gene3D" id="3.30.360.10">
    <property type="entry name" value="Dihydrodipicolinate Reductase, domain 2"/>
    <property type="match status" value="1"/>
</dbReference>
<evidence type="ECO:0000313" key="10">
    <source>
        <dbReference type="Proteomes" id="UP000433071"/>
    </source>
</evidence>
<dbReference type="Pfam" id="PF02781">
    <property type="entry name" value="G6PD_C"/>
    <property type="match status" value="1"/>
</dbReference>
<name>A0A6I3M0D8_9MICO</name>
<evidence type="ECO:0000256" key="4">
    <source>
        <dbReference type="ARBA" id="ARBA00023002"/>
    </source>
</evidence>
<dbReference type="InterPro" id="IPR022675">
    <property type="entry name" value="G6P_DH_C"/>
</dbReference>
<feature type="binding site" evidence="6">
    <location>
        <position position="144"/>
    </location>
    <ligand>
        <name>NADP(+)</name>
        <dbReference type="ChEBI" id="CHEBI:58349"/>
    </ligand>
</feature>
<feature type="binding site" evidence="6">
    <location>
        <position position="174"/>
    </location>
    <ligand>
        <name>substrate</name>
    </ligand>
</feature>
<comment type="caution">
    <text evidence="6">Lacks conserved residue(s) required for the propagation of feature annotation.</text>
</comment>
<dbReference type="InterPro" id="IPR036291">
    <property type="entry name" value="NAD(P)-bd_dom_sf"/>
</dbReference>
<feature type="binding site" evidence="6">
    <location>
        <position position="322"/>
    </location>
    <ligand>
        <name>substrate</name>
    </ligand>
</feature>
<comment type="caution">
    <text evidence="9">The sequence shown here is derived from an EMBL/GenBank/DDBJ whole genome shotgun (WGS) entry which is preliminary data.</text>
</comment>
<organism evidence="9 10">
    <name type="scientific">Agromyces bracchium</name>
    <dbReference type="NCBI Taxonomy" id="88376"/>
    <lineage>
        <taxon>Bacteria</taxon>
        <taxon>Bacillati</taxon>
        <taxon>Actinomycetota</taxon>
        <taxon>Actinomycetes</taxon>
        <taxon>Micrococcales</taxon>
        <taxon>Microbacteriaceae</taxon>
        <taxon>Agromyces</taxon>
    </lineage>
</organism>
<dbReference type="UniPathway" id="UPA00115">
    <property type="reaction ID" value="UER00408"/>
</dbReference>
<dbReference type="AlphaFoldDB" id="A0A6I3M0D8"/>
<reference evidence="9 10" key="1">
    <citation type="submission" date="2019-11" db="EMBL/GenBank/DDBJ databases">
        <title>Agromyces kandeliae sp. nov., isolated from mangrove soil.</title>
        <authorList>
            <person name="Wang R."/>
        </authorList>
    </citation>
    <scope>NUCLEOTIDE SEQUENCE [LARGE SCALE GENOMIC DNA]</scope>
    <source>
        <strain evidence="9 10">JCM 11433</strain>
    </source>
</reference>
<keyword evidence="3 6" id="KW-0521">NADP</keyword>
<dbReference type="Proteomes" id="UP000433071">
    <property type="component" value="Unassembled WGS sequence"/>
</dbReference>
<evidence type="ECO:0000259" key="7">
    <source>
        <dbReference type="Pfam" id="PF00479"/>
    </source>
</evidence>
<evidence type="ECO:0000259" key="8">
    <source>
        <dbReference type="Pfam" id="PF02781"/>
    </source>
</evidence>
<keyword evidence="4 6" id="KW-0560">Oxidoreductase</keyword>
<feature type="binding site" evidence="6">
    <location>
        <position position="231"/>
    </location>
    <ligand>
        <name>substrate</name>
    </ligand>
</feature>
<dbReference type="PIRSF" id="PIRSF000110">
    <property type="entry name" value="G6PD"/>
    <property type="match status" value="1"/>
</dbReference>
<evidence type="ECO:0000313" key="9">
    <source>
        <dbReference type="EMBL" id="MTH66834.1"/>
    </source>
</evidence>
<dbReference type="HAMAP" id="MF_00966">
    <property type="entry name" value="G6PD"/>
    <property type="match status" value="1"/>
</dbReference>
<comment type="function">
    <text evidence="6">Catalyzes the oxidation of glucose 6-phosphate to 6-phosphogluconolactone.</text>
</comment>
<dbReference type="Gene3D" id="3.40.50.720">
    <property type="entry name" value="NAD(P)-binding Rossmann-like Domain"/>
    <property type="match status" value="1"/>
</dbReference>
<feature type="binding site" evidence="6">
    <location>
        <position position="212"/>
    </location>
    <ligand>
        <name>substrate</name>
    </ligand>
</feature>
<evidence type="ECO:0000256" key="3">
    <source>
        <dbReference type="ARBA" id="ARBA00022857"/>
    </source>
</evidence>
<dbReference type="GO" id="GO:0050661">
    <property type="term" value="F:NADP binding"/>
    <property type="evidence" value="ECO:0007669"/>
    <property type="project" value="UniProtKB-UniRule"/>
</dbReference>
<feature type="domain" description="Glucose-6-phosphate dehydrogenase NAD-binding" evidence="7">
    <location>
        <begin position="15"/>
        <end position="178"/>
    </location>
</feature>
<feature type="active site" description="Proton acceptor" evidence="6">
    <location>
        <position position="236"/>
    </location>
</feature>
<accession>A0A6I3M0D8</accession>
<dbReference type="Pfam" id="PF00479">
    <property type="entry name" value="G6PD_N"/>
    <property type="match status" value="1"/>
</dbReference>
<evidence type="ECO:0000256" key="2">
    <source>
        <dbReference type="ARBA" id="ARBA00022526"/>
    </source>
</evidence>
<sequence length="467" mass="51215">MGATDDTTARRDVLVIFGITGDLARVMTFRSLYRLERRGLLDCPIVGVAFEDWTMDRLADRARESIAATGEEIDESVFGRLMHRMSYVHGDFGKPETYDGVKQAMGGAEHPLFYLEVPPNLFATVVKGVAGGGLATNARFVIEKPFGHDRASATALAAELHSVVDESQLLRVDHYLGKVGLEEIPFLRFANTLLAPTWNRDHIDHVQISMTEAFGVDDRGHFYDPVGALRDVVVNHLLQVVVAVAMEAPEPGDRASIGRRRTELLRQVAPADPARYVRGQYRGYREVDGVADDSTTETFAALELRIDNPRWSGVPFFIRTGKKLRATETEVRIVYRDAPSLGFGLRGDHPPSNELVVRLGPTFGVRVALAAQRVDTARPELAELDVGFAAKPGEVPTPYEVLFEAALAGGGMRFASQGTIDAEWAVIQPLLDAPPEVQAYEPGTWGPAAAEALMGERGGWREPWIDG</sequence>
<feature type="domain" description="Glucose-6-phosphate dehydrogenase C-terminal" evidence="8">
    <location>
        <begin position="187"/>
        <end position="458"/>
    </location>
</feature>
<evidence type="ECO:0000256" key="5">
    <source>
        <dbReference type="ARBA" id="ARBA00023277"/>
    </source>
</evidence>
<dbReference type="NCBIfam" id="TIGR00871">
    <property type="entry name" value="zwf"/>
    <property type="match status" value="1"/>
</dbReference>
<dbReference type="GO" id="GO:0005829">
    <property type="term" value="C:cytosol"/>
    <property type="evidence" value="ECO:0007669"/>
    <property type="project" value="TreeGrafter"/>
</dbReference>
<dbReference type="GO" id="GO:0004345">
    <property type="term" value="F:glucose-6-phosphate dehydrogenase activity"/>
    <property type="evidence" value="ECO:0007669"/>
    <property type="project" value="UniProtKB-UniRule"/>
</dbReference>
<dbReference type="InterPro" id="IPR001282">
    <property type="entry name" value="G6P_DH"/>
</dbReference>
<feature type="binding site" evidence="6">
    <location>
        <begin position="91"/>
        <end position="92"/>
    </location>
    <ligand>
        <name>NADP(+)</name>
        <dbReference type="ChEBI" id="CHEBI:58349"/>
    </ligand>
</feature>
<dbReference type="EMBL" id="WMLB01000001">
    <property type="protein sequence ID" value="MTH66834.1"/>
    <property type="molecule type" value="Genomic_DNA"/>
</dbReference>
<proteinExistence type="inferred from homology"/>
<dbReference type="PANTHER" id="PTHR23429">
    <property type="entry name" value="GLUCOSE-6-PHOSPHATE 1-DEHYDROGENASE G6PD"/>
    <property type="match status" value="1"/>
</dbReference>
<comment type="similarity">
    <text evidence="6">Belongs to the glucose-6-phosphate dehydrogenase family.</text>
</comment>
<evidence type="ECO:0000256" key="1">
    <source>
        <dbReference type="ARBA" id="ARBA00004937"/>
    </source>
</evidence>
<feature type="binding site" evidence="6">
    <location>
        <position position="178"/>
    </location>
    <ligand>
        <name>substrate</name>
    </ligand>
</feature>
<evidence type="ECO:0000256" key="6">
    <source>
        <dbReference type="HAMAP-Rule" id="MF_00966"/>
    </source>
</evidence>
<keyword evidence="2 6" id="KW-0313">Glucose metabolism</keyword>
<dbReference type="OrthoDB" id="9802739at2"/>
<comment type="pathway">
    <text evidence="1 6">Carbohydrate degradation; pentose phosphate pathway; D-ribulose 5-phosphate from D-glucose 6-phosphate (oxidative stage): step 1/3.</text>
</comment>
<dbReference type="GO" id="GO:0006006">
    <property type="term" value="P:glucose metabolic process"/>
    <property type="evidence" value="ECO:0007669"/>
    <property type="project" value="UniProtKB-KW"/>
</dbReference>
<dbReference type="InterPro" id="IPR022674">
    <property type="entry name" value="G6P_DH_NAD-bd"/>
</dbReference>
<keyword evidence="10" id="KW-1185">Reference proteome</keyword>
<dbReference type="RefSeq" id="WP_155049965.1">
    <property type="nucleotide sequence ID" value="NZ_BAAAIB010000007.1"/>
</dbReference>
<keyword evidence="5 6" id="KW-0119">Carbohydrate metabolism</keyword>
<dbReference type="SUPFAM" id="SSF51735">
    <property type="entry name" value="NAD(P)-binding Rossmann-fold domains"/>
    <property type="match status" value="1"/>
</dbReference>
<gene>
    <name evidence="6 9" type="primary">zwf</name>
    <name evidence="9" type="ORF">GJ743_00410</name>
</gene>
<dbReference type="PANTHER" id="PTHR23429:SF0">
    <property type="entry name" value="GLUCOSE-6-PHOSPHATE 1-DEHYDROGENASE"/>
    <property type="match status" value="1"/>
</dbReference>
<dbReference type="EC" id="1.1.1.49" evidence="6"/>
<dbReference type="GO" id="GO:0009051">
    <property type="term" value="P:pentose-phosphate shunt, oxidative branch"/>
    <property type="evidence" value="ECO:0007669"/>
    <property type="project" value="TreeGrafter"/>
</dbReference>
<protein>
    <recommendedName>
        <fullName evidence="6">Glucose-6-phosphate 1-dehydrogenase</fullName>
        <shortName evidence="6">G6PD</shortName>
        <ecNumber evidence="6">1.1.1.49</ecNumber>
    </recommendedName>
</protein>
<dbReference type="PRINTS" id="PR00079">
    <property type="entry name" value="G6PDHDRGNASE"/>
</dbReference>
<dbReference type="SUPFAM" id="SSF55347">
    <property type="entry name" value="Glyceraldehyde-3-phosphate dehydrogenase-like, C-terminal domain"/>
    <property type="match status" value="1"/>
</dbReference>